<dbReference type="PANTHER" id="PTHR30093:SF2">
    <property type="entry name" value="TYPE II SECRETION SYSTEM PROTEIN H"/>
    <property type="match status" value="1"/>
</dbReference>
<dbReference type="Proteomes" id="UP000199518">
    <property type="component" value="Unassembled WGS sequence"/>
</dbReference>
<dbReference type="InterPro" id="IPR045584">
    <property type="entry name" value="Pilin-like"/>
</dbReference>
<name>A0A1I3D934_9PLAN</name>
<dbReference type="InterPro" id="IPR011453">
    <property type="entry name" value="DUF1559"/>
</dbReference>
<dbReference type="SUPFAM" id="SSF54523">
    <property type="entry name" value="Pili subunits"/>
    <property type="match status" value="1"/>
</dbReference>
<reference evidence="3" key="1">
    <citation type="submission" date="2016-10" db="EMBL/GenBank/DDBJ databases">
        <authorList>
            <person name="Varghese N."/>
            <person name="Submissions S."/>
        </authorList>
    </citation>
    <scope>NUCLEOTIDE SEQUENCE [LARGE SCALE GENOMIC DNA]</scope>
    <source>
        <strain evidence="3">DSM 26348</strain>
    </source>
</reference>
<dbReference type="InterPro" id="IPR012902">
    <property type="entry name" value="N_methyl_site"/>
</dbReference>
<dbReference type="EMBL" id="FOQD01000003">
    <property type="protein sequence ID" value="SFH83237.1"/>
    <property type="molecule type" value="Genomic_DNA"/>
</dbReference>
<evidence type="ECO:0000313" key="3">
    <source>
        <dbReference type="Proteomes" id="UP000199518"/>
    </source>
</evidence>
<evidence type="ECO:0000313" key="2">
    <source>
        <dbReference type="EMBL" id="SFH83237.1"/>
    </source>
</evidence>
<dbReference type="RefSeq" id="WP_092048163.1">
    <property type="nucleotide sequence ID" value="NZ_FOQD01000003.1"/>
</dbReference>
<dbReference type="InterPro" id="IPR027558">
    <property type="entry name" value="Pre_pil_HX9DG_C"/>
</dbReference>
<dbReference type="NCBIfam" id="TIGR02532">
    <property type="entry name" value="IV_pilin_GFxxxE"/>
    <property type="match status" value="1"/>
</dbReference>
<protein>
    <submittedName>
        <fullName evidence="2">Prepilin-type N-terminal cleavage/methylation domain-containing protein</fullName>
    </submittedName>
</protein>
<dbReference type="Pfam" id="PF07596">
    <property type="entry name" value="SBP_bac_10"/>
    <property type="match status" value="1"/>
</dbReference>
<keyword evidence="3" id="KW-1185">Reference proteome</keyword>
<dbReference type="AlphaFoldDB" id="A0A1I3D934"/>
<organism evidence="2 3">
    <name type="scientific">Planctomicrobium piriforme</name>
    <dbReference type="NCBI Taxonomy" id="1576369"/>
    <lineage>
        <taxon>Bacteria</taxon>
        <taxon>Pseudomonadati</taxon>
        <taxon>Planctomycetota</taxon>
        <taxon>Planctomycetia</taxon>
        <taxon>Planctomycetales</taxon>
        <taxon>Planctomycetaceae</taxon>
        <taxon>Planctomicrobium</taxon>
    </lineage>
</organism>
<dbReference type="PROSITE" id="PS00409">
    <property type="entry name" value="PROKAR_NTER_METHYL"/>
    <property type="match status" value="1"/>
</dbReference>
<dbReference type="Pfam" id="PF07963">
    <property type="entry name" value="N_methyl"/>
    <property type="match status" value="1"/>
</dbReference>
<evidence type="ECO:0000259" key="1">
    <source>
        <dbReference type="Pfam" id="PF07596"/>
    </source>
</evidence>
<dbReference type="NCBIfam" id="TIGR04294">
    <property type="entry name" value="pre_pil_HX9DG"/>
    <property type="match status" value="1"/>
</dbReference>
<accession>A0A1I3D934</accession>
<sequence length="355" mass="37326">MKKSLRRGFTLIELLVVIAIIAILIALLLPAVQQAREAARRSQCKNNLKQLGLAMHNYHDVFNRFPPGYVDGTTGSTTSTYGQWAWSAMLLPYLDQAPVYNLLRVGTNGVDTCMLDTAAGGKLAALQNPLAAMMCPSDNVPPTNTAYDTTNNINRTFNGSPGTAVASSSYVAVSNNWSLTPNKNGAYSAVDGGTGPTGAFYRNSNTTMRDLTDGSSNTIFIGERAWKVKNTDPVSATAIILPQAATMGATTAGSGGYVSSATVGGVATSRPTYAYYPISNALGDATTRINEANTAFVGSSGFSSYHTGGGQFLLGDGSVRMIGENVAHVLSSGVESNSTFELLIAIRDAQPMGEF</sequence>
<gene>
    <name evidence="2" type="ORF">SAMN05421753_103142</name>
</gene>
<dbReference type="STRING" id="1576369.SAMN05421753_103142"/>
<dbReference type="PANTHER" id="PTHR30093">
    <property type="entry name" value="GENERAL SECRETION PATHWAY PROTEIN G"/>
    <property type="match status" value="1"/>
</dbReference>
<feature type="domain" description="DUF1559" evidence="1">
    <location>
        <begin position="33"/>
        <end position="326"/>
    </location>
</feature>
<proteinExistence type="predicted"/>
<dbReference type="OrthoDB" id="255848at2"/>
<dbReference type="Gene3D" id="3.30.700.10">
    <property type="entry name" value="Glycoprotein, Type 4 Pilin"/>
    <property type="match status" value="1"/>
</dbReference>